<keyword evidence="4 5" id="KW-0173">Coenzyme A biosynthesis</keyword>
<evidence type="ECO:0000256" key="3">
    <source>
        <dbReference type="ARBA" id="ARBA00022840"/>
    </source>
</evidence>
<dbReference type="HAMAP" id="MF_00376">
    <property type="entry name" value="Dephospho_CoA_kinase"/>
    <property type="match status" value="1"/>
</dbReference>
<dbReference type="InterPro" id="IPR027417">
    <property type="entry name" value="P-loop_NTPase"/>
</dbReference>
<protein>
    <recommendedName>
        <fullName evidence="5 6">Dephospho-CoA kinase</fullName>
        <ecNumber evidence="5 6">2.7.1.24</ecNumber>
    </recommendedName>
    <alternativeName>
        <fullName evidence="5">Dephosphocoenzyme A kinase</fullName>
    </alternativeName>
</protein>
<feature type="binding site" evidence="5">
    <location>
        <begin position="15"/>
        <end position="20"/>
    </location>
    <ligand>
        <name>ATP</name>
        <dbReference type="ChEBI" id="CHEBI:30616"/>
    </ligand>
</feature>
<dbReference type="GO" id="GO:0015937">
    <property type="term" value="P:coenzyme A biosynthetic process"/>
    <property type="evidence" value="ECO:0007669"/>
    <property type="project" value="UniProtKB-UniRule"/>
</dbReference>
<evidence type="ECO:0000256" key="4">
    <source>
        <dbReference type="ARBA" id="ARBA00022993"/>
    </source>
</evidence>
<dbReference type="AlphaFoldDB" id="A0A1G6RUM3"/>
<sequence length="204" mass="22145">MRASPHIVAVTGGIASGKSAVTARFEQLGVPVIDADLIARELVEPGEAALAEIVQRFGAVVLDADGRLDRRQLRQRIFSDAGARRDLEAILHPRIRERMHERALAADAPYVVLAIPLLTASSRYPFIDRVLVVDVPESVQIERLTRRDGVDDADARAALAAQIRRSERLALADDVVDNSGSLEALSTAVDALHARYLELAAARC</sequence>
<dbReference type="NCBIfam" id="TIGR00152">
    <property type="entry name" value="dephospho-CoA kinase"/>
    <property type="match status" value="1"/>
</dbReference>
<comment type="pathway">
    <text evidence="5">Cofactor biosynthesis; coenzyme A biosynthesis; CoA from (R)-pantothenate: step 5/5.</text>
</comment>
<dbReference type="CDD" id="cd02022">
    <property type="entry name" value="DPCK"/>
    <property type="match status" value="1"/>
</dbReference>
<dbReference type="PANTHER" id="PTHR10695">
    <property type="entry name" value="DEPHOSPHO-COA KINASE-RELATED"/>
    <property type="match status" value="1"/>
</dbReference>
<comment type="function">
    <text evidence="5">Catalyzes the phosphorylation of the 3'-hydroxyl group of dephosphocoenzyme A to form coenzyme A.</text>
</comment>
<dbReference type="STRING" id="265719.SAMN04488509_101102"/>
<evidence type="ECO:0000256" key="1">
    <source>
        <dbReference type="ARBA" id="ARBA00009018"/>
    </source>
</evidence>
<proteinExistence type="inferred from homology"/>
<keyword evidence="5 7" id="KW-0418">Kinase</keyword>
<dbReference type="UniPathway" id="UPA00241">
    <property type="reaction ID" value="UER00356"/>
</dbReference>
<dbReference type="GO" id="GO:0004140">
    <property type="term" value="F:dephospho-CoA kinase activity"/>
    <property type="evidence" value="ECO:0007669"/>
    <property type="project" value="UniProtKB-UniRule"/>
</dbReference>
<keyword evidence="2 5" id="KW-0547">Nucleotide-binding</keyword>
<dbReference type="PANTHER" id="PTHR10695:SF46">
    <property type="entry name" value="BIFUNCTIONAL COENZYME A SYNTHASE-RELATED"/>
    <property type="match status" value="1"/>
</dbReference>
<dbReference type="RefSeq" id="WP_091237573.1">
    <property type="nucleotide sequence ID" value="NZ_FNAG01000001.1"/>
</dbReference>
<keyword evidence="3 5" id="KW-0067">ATP-binding</keyword>
<dbReference type="Proteomes" id="UP000199603">
    <property type="component" value="Unassembled WGS sequence"/>
</dbReference>
<evidence type="ECO:0000256" key="2">
    <source>
        <dbReference type="ARBA" id="ARBA00022741"/>
    </source>
</evidence>
<dbReference type="InterPro" id="IPR001977">
    <property type="entry name" value="Depp_CoAkinase"/>
</dbReference>
<evidence type="ECO:0000313" key="7">
    <source>
        <dbReference type="EMBL" id="SDD08143.1"/>
    </source>
</evidence>
<evidence type="ECO:0000256" key="5">
    <source>
        <dbReference type="HAMAP-Rule" id="MF_00376"/>
    </source>
</evidence>
<evidence type="ECO:0000313" key="8">
    <source>
        <dbReference type="Proteomes" id="UP000199603"/>
    </source>
</evidence>
<comment type="subcellular location">
    <subcellularLocation>
        <location evidence="5">Cytoplasm</location>
    </subcellularLocation>
</comment>
<keyword evidence="5" id="KW-0963">Cytoplasm</keyword>
<name>A0A1G6RUM3_9GAMM</name>
<dbReference type="OrthoDB" id="9812943at2"/>
<keyword evidence="5" id="KW-0808">Transferase</keyword>
<accession>A0A1G6RUM3</accession>
<organism evidence="7 8">
    <name type="scientific">Aquimonas voraii</name>
    <dbReference type="NCBI Taxonomy" id="265719"/>
    <lineage>
        <taxon>Bacteria</taxon>
        <taxon>Pseudomonadati</taxon>
        <taxon>Pseudomonadota</taxon>
        <taxon>Gammaproteobacteria</taxon>
        <taxon>Lysobacterales</taxon>
        <taxon>Lysobacteraceae</taxon>
        <taxon>Aquimonas</taxon>
    </lineage>
</organism>
<reference evidence="7 8" key="1">
    <citation type="submission" date="2016-10" db="EMBL/GenBank/DDBJ databases">
        <authorList>
            <person name="de Groot N.N."/>
        </authorList>
    </citation>
    <scope>NUCLEOTIDE SEQUENCE [LARGE SCALE GENOMIC DNA]</scope>
    <source>
        <strain evidence="7 8">DSM 16957</strain>
    </source>
</reference>
<comment type="catalytic activity">
    <reaction evidence="5">
        <text>3'-dephospho-CoA + ATP = ADP + CoA + H(+)</text>
        <dbReference type="Rhea" id="RHEA:18245"/>
        <dbReference type="ChEBI" id="CHEBI:15378"/>
        <dbReference type="ChEBI" id="CHEBI:30616"/>
        <dbReference type="ChEBI" id="CHEBI:57287"/>
        <dbReference type="ChEBI" id="CHEBI:57328"/>
        <dbReference type="ChEBI" id="CHEBI:456216"/>
        <dbReference type="EC" id="2.7.1.24"/>
    </reaction>
</comment>
<gene>
    <name evidence="5" type="primary">coaE</name>
    <name evidence="7" type="ORF">SAMN04488509_101102</name>
</gene>
<dbReference type="Pfam" id="PF01121">
    <property type="entry name" value="CoaE"/>
    <property type="match status" value="1"/>
</dbReference>
<dbReference type="EC" id="2.7.1.24" evidence="5 6"/>
<dbReference type="GO" id="GO:0005737">
    <property type="term" value="C:cytoplasm"/>
    <property type="evidence" value="ECO:0007669"/>
    <property type="project" value="UniProtKB-SubCell"/>
</dbReference>
<dbReference type="SUPFAM" id="SSF52540">
    <property type="entry name" value="P-loop containing nucleoside triphosphate hydrolases"/>
    <property type="match status" value="1"/>
</dbReference>
<comment type="similarity">
    <text evidence="1 5">Belongs to the CoaE family.</text>
</comment>
<evidence type="ECO:0000256" key="6">
    <source>
        <dbReference type="NCBIfam" id="TIGR00152"/>
    </source>
</evidence>
<dbReference type="Gene3D" id="3.40.50.300">
    <property type="entry name" value="P-loop containing nucleotide triphosphate hydrolases"/>
    <property type="match status" value="1"/>
</dbReference>
<keyword evidence="8" id="KW-1185">Reference proteome</keyword>
<dbReference type="GO" id="GO:0005524">
    <property type="term" value="F:ATP binding"/>
    <property type="evidence" value="ECO:0007669"/>
    <property type="project" value="UniProtKB-UniRule"/>
</dbReference>
<dbReference type="PROSITE" id="PS51219">
    <property type="entry name" value="DPCK"/>
    <property type="match status" value="1"/>
</dbReference>
<dbReference type="EMBL" id="FNAG01000001">
    <property type="protein sequence ID" value="SDD08143.1"/>
    <property type="molecule type" value="Genomic_DNA"/>
</dbReference>